<organism evidence="5 6">
    <name type="scientific">Drechslerella dactyloides</name>
    <name type="common">Nematode-trapping fungus</name>
    <name type="synonym">Arthrobotrys dactyloides</name>
    <dbReference type="NCBI Taxonomy" id="74499"/>
    <lineage>
        <taxon>Eukaryota</taxon>
        <taxon>Fungi</taxon>
        <taxon>Dikarya</taxon>
        <taxon>Ascomycota</taxon>
        <taxon>Pezizomycotina</taxon>
        <taxon>Orbiliomycetes</taxon>
        <taxon>Orbiliales</taxon>
        <taxon>Orbiliaceae</taxon>
        <taxon>Drechslerella</taxon>
    </lineage>
</organism>
<gene>
    <name evidence="5" type="ORF">Dda_0556</name>
</gene>
<feature type="region of interest" description="Disordered" evidence="1">
    <location>
        <begin position="73"/>
        <end position="144"/>
    </location>
</feature>
<feature type="chain" id="PRO_5042249764" description="DUF7732 domain-containing protein" evidence="3">
    <location>
        <begin position="28"/>
        <end position="308"/>
    </location>
</feature>
<feature type="domain" description="DUF7732" evidence="4">
    <location>
        <begin position="156"/>
        <end position="274"/>
    </location>
</feature>
<feature type="compositionally biased region" description="Gly residues" evidence="1">
    <location>
        <begin position="90"/>
        <end position="116"/>
    </location>
</feature>
<keyword evidence="2" id="KW-1133">Transmembrane helix</keyword>
<protein>
    <recommendedName>
        <fullName evidence="4">DUF7732 domain-containing protein</fullName>
    </recommendedName>
</protein>
<dbReference type="InterPro" id="IPR056634">
    <property type="entry name" value="DUF7732"/>
</dbReference>
<evidence type="ECO:0000313" key="6">
    <source>
        <dbReference type="Proteomes" id="UP001221413"/>
    </source>
</evidence>
<keyword evidence="2" id="KW-0812">Transmembrane</keyword>
<proteinExistence type="predicted"/>
<evidence type="ECO:0000256" key="1">
    <source>
        <dbReference type="SAM" id="MobiDB-lite"/>
    </source>
</evidence>
<evidence type="ECO:0000259" key="4">
    <source>
        <dbReference type="Pfam" id="PF24866"/>
    </source>
</evidence>
<feature type="signal peptide" evidence="3">
    <location>
        <begin position="1"/>
        <end position="27"/>
    </location>
</feature>
<sequence length="308" mass="31749">MKYSALHVAATTLLFASLSQLPAAVSAVALSERSLQQRTPVALEQQNAIKRTGPLADAEDVARRVTFDKREEPASKALVHFQHLEKRKGGGGGGGGGGGRGGGGSSGGKSSGGSSGDGKTTSSGGKSSTSGGKSSTSGGKTSSGNYKGYKTYGGRYGGGATSGYKAGGRSPLGLAPVLLPLGAIALIFPGLWLYSVYSYKYNTAYQYYNNTLNQLQTVPVQCLCMQYSDCGCDDNGNTTYLAELVALNQSNTTVFATVDKVWTLLINGTVENGTGPAAGDTISEAGSVMNQLGYIWMVGIACYLAYSM</sequence>
<keyword evidence="3" id="KW-0732">Signal</keyword>
<dbReference type="PANTHER" id="PTHR42091:SF1">
    <property type="entry name" value="CONSERVED GLYCINE-RICH PROTEIN (AFU_ORTHOLOGUE AFUA_7G02440)"/>
    <property type="match status" value="1"/>
</dbReference>
<keyword evidence="2" id="KW-0472">Membrane</keyword>
<accession>A0AAD6J542</accession>
<reference evidence="5" key="1">
    <citation type="submission" date="2023-01" db="EMBL/GenBank/DDBJ databases">
        <title>The chitinases involved in constricting ring structure development in the nematode-trapping fungus Drechslerella dactyloides.</title>
        <authorList>
            <person name="Wang R."/>
            <person name="Zhang L."/>
            <person name="Tang P."/>
            <person name="Li S."/>
            <person name="Liang L."/>
        </authorList>
    </citation>
    <scope>NUCLEOTIDE SEQUENCE</scope>
    <source>
        <strain evidence="5">YMF1.00031</strain>
    </source>
</reference>
<dbReference type="EMBL" id="JAQGDS010000001">
    <property type="protein sequence ID" value="KAJ6264410.1"/>
    <property type="molecule type" value="Genomic_DNA"/>
</dbReference>
<dbReference type="Pfam" id="PF24866">
    <property type="entry name" value="DUF7732"/>
    <property type="match status" value="1"/>
</dbReference>
<feature type="compositionally biased region" description="Low complexity" evidence="1">
    <location>
        <begin position="117"/>
        <end position="144"/>
    </location>
</feature>
<evidence type="ECO:0000313" key="5">
    <source>
        <dbReference type="EMBL" id="KAJ6264410.1"/>
    </source>
</evidence>
<feature type="transmembrane region" description="Helical" evidence="2">
    <location>
        <begin position="177"/>
        <end position="197"/>
    </location>
</feature>
<evidence type="ECO:0000256" key="2">
    <source>
        <dbReference type="SAM" id="Phobius"/>
    </source>
</evidence>
<dbReference type="PANTHER" id="PTHR42091">
    <property type="entry name" value="CONSERVED GLYCINE-RICH PROTEIN (AFU_ORTHOLOGUE AFUA_7G02440)"/>
    <property type="match status" value="1"/>
</dbReference>
<dbReference type="AlphaFoldDB" id="A0AAD6J542"/>
<comment type="caution">
    <text evidence="5">The sequence shown here is derived from an EMBL/GenBank/DDBJ whole genome shotgun (WGS) entry which is preliminary data.</text>
</comment>
<name>A0AAD6J542_DREDA</name>
<dbReference type="Proteomes" id="UP001221413">
    <property type="component" value="Unassembled WGS sequence"/>
</dbReference>
<keyword evidence="6" id="KW-1185">Reference proteome</keyword>
<evidence type="ECO:0000256" key="3">
    <source>
        <dbReference type="SAM" id="SignalP"/>
    </source>
</evidence>